<organism evidence="7">
    <name type="scientific">Cladocopium goreaui</name>
    <dbReference type="NCBI Taxonomy" id="2562237"/>
    <lineage>
        <taxon>Eukaryota</taxon>
        <taxon>Sar</taxon>
        <taxon>Alveolata</taxon>
        <taxon>Dinophyceae</taxon>
        <taxon>Suessiales</taxon>
        <taxon>Symbiodiniaceae</taxon>
        <taxon>Cladocopium</taxon>
    </lineage>
</organism>
<dbReference type="Gene3D" id="3.40.50.620">
    <property type="entry name" value="HUPs"/>
    <property type="match status" value="1"/>
</dbReference>
<dbReference type="EMBL" id="CAMXCT010000513">
    <property type="protein sequence ID" value="CAI3979763.1"/>
    <property type="molecule type" value="Genomic_DNA"/>
</dbReference>
<dbReference type="OrthoDB" id="1706657at2759"/>
<dbReference type="PANTHER" id="PTHR42780">
    <property type="entry name" value="SOLEUCYL-TRNA SYNTHETASE"/>
    <property type="match status" value="1"/>
</dbReference>
<dbReference type="GO" id="GO:0006428">
    <property type="term" value="P:isoleucyl-tRNA aminoacylation"/>
    <property type="evidence" value="ECO:0007669"/>
    <property type="project" value="TreeGrafter"/>
</dbReference>
<feature type="domain" description="Aminoacyl-tRNA synthetase class Ia" evidence="6">
    <location>
        <begin position="31"/>
        <end position="107"/>
    </location>
</feature>
<comment type="caution">
    <text evidence="7">The sequence shown here is derived from an EMBL/GenBank/DDBJ whole genome shotgun (WGS) entry which is preliminary data.</text>
</comment>
<accession>A0A9P1BWR9</accession>
<dbReference type="SUPFAM" id="SSF52374">
    <property type="entry name" value="Nucleotidylyl transferase"/>
    <property type="match status" value="1"/>
</dbReference>
<dbReference type="EMBL" id="CAMXCT020000513">
    <property type="protein sequence ID" value="CAL1133138.1"/>
    <property type="molecule type" value="Genomic_DNA"/>
</dbReference>
<dbReference type="InterPro" id="IPR002300">
    <property type="entry name" value="aa-tRNA-synth_Ia"/>
</dbReference>
<evidence type="ECO:0000259" key="6">
    <source>
        <dbReference type="Pfam" id="PF00133"/>
    </source>
</evidence>
<protein>
    <submittedName>
        <fullName evidence="9">Isoleucine--tRNA ligase (Isoleucyl-tRN A synthetase) (IleRS)</fullName>
    </submittedName>
</protein>
<dbReference type="InterPro" id="IPR014729">
    <property type="entry name" value="Rossmann-like_a/b/a_fold"/>
</dbReference>
<evidence type="ECO:0000256" key="4">
    <source>
        <dbReference type="ARBA" id="ARBA00022917"/>
    </source>
</evidence>
<sequence length="125" mass="14594">MPKRTEALPSELLVSPAGPAVDLHKPSSLGRFGWDCHGLPVEYEIDKKLNIKGHHDVMKIGIDKYNEECRGIVQRFTTEWRRIIERVGRWIDFDNDYKTMDRSFMERCPTCQCQYQTVVFALFSV</sequence>
<keyword evidence="3" id="KW-0067">ATP-binding</keyword>
<dbReference type="Proteomes" id="UP001152797">
    <property type="component" value="Unassembled WGS sequence"/>
</dbReference>
<keyword evidence="5" id="KW-0030">Aminoacyl-tRNA synthetase</keyword>
<keyword evidence="10" id="KW-1185">Reference proteome</keyword>
<evidence type="ECO:0000313" key="9">
    <source>
        <dbReference type="EMBL" id="CAL4767075.1"/>
    </source>
</evidence>
<evidence type="ECO:0000256" key="5">
    <source>
        <dbReference type="ARBA" id="ARBA00023146"/>
    </source>
</evidence>
<dbReference type="PANTHER" id="PTHR42780:SF1">
    <property type="entry name" value="ISOLEUCINE--TRNA LIGASE, CYTOPLASMIC"/>
    <property type="match status" value="1"/>
</dbReference>
<dbReference type="GO" id="GO:0005524">
    <property type="term" value="F:ATP binding"/>
    <property type="evidence" value="ECO:0007669"/>
    <property type="project" value="UniProtKB-KW"/>
</dbReference>
<keyword evidence="2" id="KW-0547">Nucleotide-binding</keyword>
<dbReference type="AlphaFoldDB" id="A0A9P1BWR9"/>
<evidence type="ECO:0000256" key="1">
    <source>
        <dbReference type="ARBA" id="ARBA00022598"/>
    </source>
</evidence>
<dbReference type="GO" id="GO:0004822">
    <property type="term" value="F:isoleucine-tRNA ligase activity"/>
    <property type="evidence" value="ECO:0007669"/>
    <property type="project" value="InterPro"/>
</dbReference>
<proteinExistence type="predicted"/>
<reference evidence="8" key="2">
    <citation type="submission" date="2024-04" db="EMBL/GenBank/DDBJ databases">
        <authorList>
            <person name="Chen Y."/>
            <person name="Shah S."/>
            <person name="Dougan E. K."/>
            <person name="Thang M."/>
            <person name="Chan C."/>
        </authorList>
    </citation>
    <scope>NUCLEOTIDE SEQUENCE [LARGE SCALE GENOMIC DNA]</scope>
</reference>
<evidence type="ECO:0000313" key="8">
    <source>
        <dbReference type="EMBL" id="CAL1133138.1"/>
    </source>
</evidence>
<dbReference type="InterPro" id="IPR023586">
    <property type="entry name" value="Ile-tRNA-ligase_type2"/>
</dbReference>
<evidence type="ECO:0000256" key="2">
    <source>
        <dbReference type="ARBA" id="ARBA00022741"/>
    </source>
</evidence>
<keyword evidence="4" id="KW-0648">Protein biosynthesis</keyword>
<evidence type="ECO:0000256" key="3">
    <source>
        <dbReference type="ARBA" id="ARBA00022840"/>
    </source>
</evidence>
<gene>
    <name evidence="7" type="ORF">C1SCF055_LOCUS7697</name>
</gene>
<evidence type="ECO:0000313" key="7">
    <source>
        <dbReference type="EMBL" id="CAI3979763.1"/>
    </source>
</evidence>
<dbReference type="Pfam" id="PF00133">
    <property type="entry name" value="tRNA-synt_1"/>
    <property type="match status" value="1"/>
</dbReference>
<dbReference type="EMBL" id="CAMXCT030000513">
    <property type="protein sequence ID" value="CAL4767075.1"/>
    <property type="molecule type" value="Genomic_DNA"/>
</dbReference>
<evidence type="ECO:0000313" key="10">
    <source>
        <dbReference type="Proteomes" id="UP001152797"/>
    </source>
</evidence>
<keyword evidence="1 9" id="KW-0436">Ligase</keyword>
<name>A0A9P1BWR9_9DINO</name>
<reference evidence="7" key="1">
    <citation type="submission" date="2022-10" db="EMBL/GenBank/DDBJ databases">
        <authorList>
            <person name="Chen Y."/>
            <person name="Dougan E. K."/>
            <person name="Chan C."/>
            <person name="Rhodes N."/>
            <person name="Thang M."/>
        </authorList>
    </citation>
    <scope>NUCLEOTIDE SEQUENCE</scope>
</reference>